<sequence>MIKHFMKFFVIISIFWQLFSCEKIGTMHDNFPYSVTATSPTEYPTEVHLGFFTDAQNQLICGVPKTGMLQAGWQGDGAKGGQGGSVIPAHIDLTYVAYAEKKFYHLDADLPKEKILEAFRKGYLTQSNEIGEDGKKMMVPAHYDILTVGMAPGGMVVIWLSGNKSRVEICRLQAKETFVDKDKFMPNPDPNETQEEFFALGFKIAIPDSIKAEIEQKGIPFKLWDDYRIRYKYRFVVNAYDDKDKVTGVHNLQYSGEEDFITEISDAEKYREQGIPYNVTVEFTKYFVNIIFDDRETLSVFEELQKKHPGKPIDIVLKPTFMYKEIKVSVKCEQEEIPLTKYKVKSIAGG</sequence>
<proteinExistence type="predicted"/>
<evidence type="ECO:0008006" key="3">
    <source>
        <dbReference type="Google" id="ProtNLM"/>
    </source>
</evidence>
<evidence type="ECO:0000313" key="2">
    <source>
        <dbReference type="Proteomes" id="UP000031473"/>
    </source>
</evidence>
<gene>
    <name evidence="1" type="ORF">OA86_14545</name>
</gene>
<dbReference type="EMBL" id="JSYL01000018">
    <property type="protein sequence ID" value="KIA85466.1"/>
    <property type="molecule type" value="Genomic_DNA"/>
</dbReference>
<dbReference type="AlphaFoldDB" id="A0A0C1CN67"/>
<name>A0A0C1CN67_9FLAO</name>
<protein>
    <recommendedName>
        <fullName evidence="3">DUF2931 family protein</fullName>
    </recommendedName>
</protein>
<dbReference type="STRING" id="266749.SAMN05421876_1202"/>
<keyword evidence="2" id="KW-1185">Reference proteome</keyword>
<dbReference type="Pfam" id="PF11153">
    <property type="entry name" value="DUF2931"/>
    <property type="match status" value="1"/>
</dbReference>
<evidence type="ECO:0000313" key="1">
    <source>
        <dbReference type="EMBL" id="KIA85466.1"/>
    </source>
</evidence>
<accession>A0A0C1CN67</accession>
<dbReference type="Proteomes" id="UP000031473">
    <property type="component" value="Unassembled WGS sequence"/>
</dbReference>
<reference evidence="1 2" key="1">
    <citation type="submission" date="2014-10" db="EMBL/GenBank/DDBJ databases">
        <title>Kaistella jeonii genome.</title>
        <authorList>
            <person name="Clayton J.T."/>
            <person name="Newman J.D."/>
        </authorList>
    </citation>
    <scope>NUCLEOTIDE SEQUENCE [LARGE SCALE GENOMIC DNA]</scope>
    <source>
        <strain evidence="1 2">DSM 17048</strain>
    </source>
</reference>
<dbReference type="InterPro" id="IPR021326">
    <property type="entry name" value="DUF2931"/>
</dbReference>
<organism evidence="1 2">
    <name type="scientific">Kaistella jeonii</name>
    <dbReference type="NCBI Taxonomy" id="266749"/>
    <lineage>
        <taxon>Bacteria</taxon>
        <taxon>Pseudomonadati</taxon>
        <taxon>Bacteroidota</taxon>
        <taxon>Flavobacteriia</taxon>
        <taxon>Flavobacteriales</taxon>
        <taxon>Weeksellaceae</taxon>
        <taxon>Chryseobacterium group</taxon>
        <taxon>Kaistella</taxon>
    </lineage>
</organism>
<dbReference type="OrthoDB" id="5702951at2"/>
<comment type="caution">
    <text evidence="1">The sequence shown here is derived from an EMBL/GenBank/DDBJ whole genome shotgun (WGS) entry which is preliminary data.</text>
</comment>